<dbReference type="AlphaFoldDB" id="A0A919EF30"/>
<dbReference type="GO" id="GO:0016746">
    <property type="term" value="F:acyltransferase activity"/>
    <property type="evidence" value="ECO:0007669"/>
    <property type="project" value="InterPro"/>
</dbReference>
<comment type="caution">
    <text evidence="4">The sequence shown here is derived from an EMBL/GenBank/DDBJ whole genome shotgun (WGS) entry which is preliminary data.</text>
</comment>
<dbReference type="GO" id="GO:0003677">
    <property type="term" value="F:DNA binding"/>
    <property type="evidence" value="ECO:0007669"/>
    <property type="project" value="UniProtKB-KW"/>
</dbReference>
<feature type="domain" description="Lsr2 DNA-binding" evidence="3">
    <location>
        <begin position="75"/>
        <end position="110"/>
    </location>
</feature>
<evidence type="ECO:0000259" key="2">
    <source>
        <dbReference type="Pfam" id="PF11774"/>
    </source>
</evidence>
<dbReference type="InterPro" id="IPR024412">
    <property type="entry name" value="Lsr2_dim_dom"/>
</dbReference>
<dbReference type="Pfam" id="PF23359">
    <property type="entry name" value="Lsr2_DNA-bd"/>
    <property type="match status" value="1"/>
</dbReference>
<dbReference type="RefSeq" id="WP_190131842.1">
    <property type="nucleotide sequence ID" value="NZ_BNBD01000011.1"/>
</dbReference>
<proteinExistence type="predicted"/>
<keyword evidence="1" id="KW-0238">DNA-binding</keyword>
<dbReference type="InterPro" id="IPR055370">
    <property type="entry name" value="Lsr2_DNA-bd"/>
</dbReference>
<dbReference type="Proteomes" id="UP000638313">
    <property type="component" value="Unassembled WGS sequence"/>
</dbReference>
<accession>A0A919EF30</accession>
<feature type="domain" description="Lsr2 dimerization" evidence="2">
    <location>
        <begin position="1"/>
        <end position="59"/>
    </location>
</feature>
<name>A0A919EF30_9ACTN</name>
<evidence type="ECO:0000256" key="1">
    <source>
        <dbReference type="ARBA" id="ARBA00023125"/>
    </source>
</evidence>
<dbReference type="InterPro" id="IPR036625">
    <property type="entry name" value="E3-bd_dom_sf"/>
</dbReference>
<dbReference type="Gene3D" id="4.10.320.10">
    <property type="entry name" value="E3-binding domain"/>
    <property type="match status" value="1"/>
</dbReference>
<protein>
    <submittedName>
        <fullName evidence="4">Lsr2 family protein</fullName>
    </submittedName>
</protein>
<reference evidence="4" key="1">
    <citation type="journal article" date="2014" name="Int. J. Syst. Evol. Microbiol.">
        <title>Complete genome sequence of Corynebacterium casei LMG S-19264T (=DSM 44701T), isolated from a smear-ripened cheese.</title>
        <authorList>
            <consortium name="US DOE Joint Genome Institute (JGI-PGF)"/>
            <person name="Walter F."/>
            <person name="Albersmeier A."/>
            <person name="Kalinowski J."/>
            <person name="Ruckert C."/>
        </authorList>
    </citation>
    <scope>NUCLEOTIDE SEQUENCE</scope>
    <source>
        <strain evidence="4">JCM 4059</strain>
    </source>
</reference>
<keyword evidence="5" id="KW-1185">Reference proteome</keyword>
<evidence type="ECO:0000313" key="5">
    <source>
        <dbReference type="Proteomes" id="UP000638313"/>
    </source>
</evidence>
<sequence length="112" mass="11879">MAQKTVVIYTDDLTGEESSEAATHTFALDGVNYEIDLGPDSYDKLLEAIAPFTKAGRKVRGARKAGARVGTAASSGGDTAKIRAWAKANGYEVNDRGRVPAEIKEAYSKAQA</sequence>
<evidence type="ECO:0000259" key="3">
    <source>
        <dbReference type="Pfam" id="PF23359"/>
    </source>
</evidence>
<evidence type="ECO:0000313" key="4">
    <source>
        <dbReference type="EMBL" id="GHF61635.1"/>
    </source>
</evidence>
<dbReference type="Gene3D" id="3.30.60.230">
    <property type="entry name" value="Lsr2, dimerization domain"/>
    <property type="match status" value="1"/>
</dbReference>
<organism evidence="4 5">
    <name type="scientific">Streptomyces mashuensis</name>
    <dbReference type="NCBI Taxonomy" id="33904"/>
    <lineage>
        <taxon>Bacteria</taxon>
        <taxon>Bacillati</taxon>
        <taxon>Actinomycetota</taxon>
        <taxon>Actinomycetes</taxon>
        <taxon>Kitasatosporales</taxon>
        <taxon>Streptomycetaceae</taxon>
        <taxon>Streptomyces</taxon>
    </lineage>
</organism>
<reference evidence="4" key="2">
    <citation type="submission" date="2020-09" db="EMBL/GenBank/DDBJ databases">
        <authorList>
            <person name="Sun Q."/>
            <person name="Ohkuma M."/>
        </authorList>
    </citation>
    <scope>NUCLEOTIDE SEQUENCE</scope>
    <source>
        <strain evidence="4">JCM 4059</strain>
    </source>
</reference>
<dbReference type="Pfam" id="PF11774">
    <property type="entry name" value="Lsr2"/>
    <property type="match status" value="1"/>
</dbReference>
<gene>
    <name evidence="4" type="ORF">GCM10010218_48970</name>
</gene>
<dbReference type="EMBL" id="BNBD01000011">
    <property type="protein sequence ID" value="GHF61635.1"/>
    <property type="molecule type" value="Genomic_DNA"/>
</dbReference>
<dbReference type="InterPro" id="IPR042261">
    <property type="entry name" value="Lsr2-like_dimerization"/>
</dbReference>